<dbReference type="Ensembl" id="ENSSOCT00000004529.1">
    <property type="protein sequence ID" value="ENSSOCP00000004399.1"/>
    <property type="gene ID" value="ENSSOCG00000003409.1"/>
</dbReference>
<evidence type="ECO:0000313" key="2">
    <source>
        <dbReference type="Proteomes" id="UP000694551"/>
    </source>
</evidence>
<name>A0A8D0ER57_STROC</name>
<evidence type="ECO:0000313" key="1">
    <source>
        <dbReference type="Ensembl" id="ENSSOCP00000004399.1"/>
    </source>
</evidence>
<reference evidence="1" key="2">
    <citation type="submission" date="2025-09" db="UniProtKB">
        <authorList>
            <consortium name="Ensembl"/>
        </authorList>
    </citation>
    <scope>IDENTIFICATION</scope>
</reference>
<keyword evidence="2" id="KW-1185">Reference proteome</keyword>
<organism evidence="1 2">
    <name type="scientific">Strix occidentalis caurina</name>
    <name type="common">northern spotted owl</name>
    <dbReference type="NCBI Taxonomy" id="311401"/>
    <lineage>
        <taxon>Eukaryota</taxon>
        <taxon>Metazoa</taxon>
        <taxon>Chordata</taxon>
        <taxon>Craniata</taxon>
        <taxon>Vertebrata</taxon>
        <taxon>Euteleostomi</taxon>
        <taxon>Archelosauria</taxon>
        <taxon>Archosauria</taxon>
        <taxon>Dinosauria</taxon>
        <taxon>Saurischia</taxon>
        <taxon>Theropoda</taxon>
        <taxon>Coelurosauria</taxon>
        <taxon>Aves</taxon>
        <taxon>Neognathae</taxon>
        <taxon>Neoaves</taxon>
        <taxon>Telluraves</taxon>
        <taxon>Strigiformes</taxon>
        <taxon>Strigidae</taxon>
        <taxon>Strix</taxon>
    </lineage>
</organism>
<dbReference type="AlphaFoldDB" id="A0A8D0ER57"/>
<proteinExistence type="predicted"/>
<reference evidence="1" key="1">
    <citation type="submission" date="2025-08" db="UniProtKB">
        <authorList>
            <consortium name="Ensembl"/>
        </authorList>
    </citation>
    <scope>IDENTIFICATION</scope>
</reference>
<accession>A0A8D0ER57</accession>
<protein>
    <submittedName>
        <fullName evidence="1">Uncharacterized protein</fullName>
    </submittedName>
</protein>
<dbReference type="Proteomes" id="UP000694551">
    <property type="component" value="Unplaced"/>
</dbReference>
<sequence>PAAAQGWGGGAVPSQLSPADIEFPRMTRCSEMTLATDAVEKRGPYIMSKPPSIHAKLRK</sequence>